<dbReference type="Proteomes" id="UP000887013">
    <property type="component" value="Unassembled WGS sequence"/>
</dbReference>
<reference evidence="1" key="1">
    <citation type="submission" date="2020-08" db="EMBL/GenBank/DDBJ databases">
        <title>Multicomponent nature underlies the extraordinary mechanical properties of spider dragline silk.</title>
        <authorList>
            <person name="Kono N."/>
            <person name="Nakamura H."/>
            <person name="Mori M."/>
            <person name="Yoshida Y."/>
            <person name="Ohtoshi R."/>
            <person name="Malay A.D."/>
            <person name="Moran D.A.P."/>
            <person name="Tomita M."/>
            <person name="Numata K."/>
            <person name="Arakawa K."/>
        </authorList>
    </citation>
    <scope>NUCLEOTIDE SEQUENCE</scope>
</reference>
<dbReference type="EMBL" id="BMAW01078800">
    <property type="protein sequence ID" value="GFU12568.1"/>
    <property type="molecule type" value="Genomic_DNA"/>
</dbReference>
<sequence length="130" mass="14999">MQELSQRRKTLKQKSNIILTQTNIGELHDSIMDRLLTEAADFQEKESSWTLSSILYLGGKFNKFDPLHASSFIDIPAITKKKETYCDKCLETMNQALPLNGFKWVDLLDMDHIAENDDKGYILEVDLKYP</sequence>
<keyword evidence="2" id="KW-1185">Reference proteome</keyword>
<evidence type="ECO:0000313" key="1">
    <source>
        <dbReference type="EMBL" id="GFU12568.1"/>
    </source>
</evidence>
<name>A0A8X6UI76_NEPPI</name>
<accession>A0A8X6UI76</accession>
<evidence type="ECO:0000313" key="2">
    <source>
        <dbReference type="Proteomes" id="UP000887013"/>
    </source>
</evidence>
<protein>
    <submittedName>
        <fullName evidence="1">Uncharacterized protein</fullName>
    </submittedName>
</protein>
<comment type="caution">
    <text evidence="1">The sequence shown here is derived from an EMBL/GenBank/DDBJ whole genome shotgun (WGS) entry which is preliminary data.</text>
</comment>
<proteinExistence type="predicted"/>
<dbReference type="OrthoDB" id="7615572at2759"/>
<gene>
    <name evidence="1" type="ORF">NPIL_455271</name>
</gene>
<organism evidence="1 2">
    <name type="scientific">Nephila pilipes</name>
    <name type="common">Giant wood spider</name>
    <name type="synonym">Nephila maculata</name>
    <dbReference type="NCBI Taxonomy" id="299642"/>
    <lineage>
        <taxon>Eukaryota</taxon>
        <taxon>Metazoa</taxon>
        <taxon>Ecdysozoa</taxon>
        <taxon>Arthropoda</taxon>
        <taxon>Chelicerata</taxon>
        <taxon>Arachnida</taxon>
        <taxon>Araneae</taxon>
        <taxon>Araneomorphae</taxon>
        <taxon>Entelegynae</taxon>
        <taxon>Araneoidea</taxon>
        <taxon>Nephilidae</taxon>
        <taxon>Nephila</taxon>
    </lineage>
</organism>
<dbReference type="AlphaFoldDB" id="A0A8X6UI76"/>